<evidence type="ECO:0000313" key="3">
    <source>
        <dbReference type="Proteomes" id="UP000308199"/>
    </source>
</evidence>
<dbReference type="Proteomes" id="UP000308199">
    <property type="component" value="Unassembled WGS sequence"/>
</dbReference>
<evidence type="ECO:0000256" key="1">
    <source>
        <dbReference type="SAM" id="MobiDB-lite"/>
    </source>
</evidence>
<organism evidence="2 3">
    <name type="scientific">Phellinidium pouzarii</name>
    <dbReference type="NCBI Taxonomy" id="167371"/>
    <lineage>
        <taxon>Eukaryota</taxon>
        <taxon>Fungi</taxon>
        <taxon>Dikarya</taxon>
        <taxon>Basidiomycota</taxon>
        <taxon>Agaricomycotina</taxon>
        <taxon>Agaricomycetes</taxon>
        <taxon>Hymenochaetales</taxon>
        <taxon>Hymenochaetaceae</taxon>
        <taxon>Phellinidium</taxon>
    </lineage>
</organism>
<gene>
    <name evidence="2" type="ORF">EW145_g2261</name>
</gene>
<name>A0A4S4LDA1_9AGAM</name>
<comment type="caution">
    <text evidence="2">The sequence shown here is derived from an EMBL/GenBank/DDBJ whole genome shotgun (WGS) entry which is preliminary data.</text>
</comment>
<keyword evidence="3" id="KW-1185">Reference proteome</keyword>
<dbReference type="AlphaFoldDB" id="A0A4S4LDA1"/>
<sequence length="510" mass="55658">MGQLTMRQLYREENSIPGKGAFQHHKTTSPKFSVEKEVSTTTSTSCNEINVASDSTTIAHGISTVGSTSQIVHDGQSLQAPVSDASIESPISELTLSFPGLTSTELSGSVHADLHQAPLSYVSGSYYMQGEAFCNKVPPLHPENVPIQHYWRRQSFVDSTSNLNYQSRIDLHMPFVESRETASQVDTPSSNNNCLEYYQYFRGNDGTPAASQMNNNPLENRSQRFLSREMIVQTIILQSKVCQKGGQKCTGGPPETCSRCQEKGRPCLPGTPRKRKGGSAYNDGDPFIHENPAKRLTIAEEHSGQIISRPAASVQGSRIQTASISSTSAPAPTSTISLSHTNVIGMDICASPIMDQGFSHGPISTTVASRNIVQNVQSTQIHSQAIDICGTHGEGHVGNYGQFKQTFAPQAQMENARVDAHFDIRTNSGSHNAEFLQQRTTSRIDSDDPMSFLDWDAFELDHQGTNRSEEPDCFEDHYSGSMFSNDGLDHIEDVGRHGGLYSAAVLNGSH</sequence>
<evidence type="ECO:0000313" key="2">
    <source>
        <dbReference type="EMBL" id="THH09081.1"/>
    </source>
</evidence>
<protein>
    <submittedName>
        <fullName evidence="2">Uncharacterized protein</fullName>
    </submittedName>
</protein>
<dbReference type="EMBL" id="SGPK01000076">
    <property type="protein sequence ID" value="THH09081.1"/>
    <property type="molecule type" value="Genomic_DNA"/>
</dbReference>
<proteinExistence type="predicted"/>
<feature type="region of interest" description="Disordered" evidence="1">
    <location>
        <begin position="252"/>
        <end position="289"/>
    </location>
</feature>
<accession>A0A4S4LDA1</accession>
<reference evidence="2 3" key="1">
    <citation type="submission" date="2019-02" db="EMBL/GenBank/DDBJ databases">
        <title>Genome sequencing of the rare red list fungi Phellinidium pouzarii.</title>
        <authorList>
            <person name="Buettner E."/>
            <person name="Kellner H."/>
        </authorList>
    </citation>
    <scope>NUCLEOTIDE SEQUENCE [LARGE SCALE GENOMIC DNA]</scope>
    <source>
        <strain evidence="2 3">DSM 108285</strain>
    </source>
</reference>